<name>A0A4R6S7L0_9MICO</name>
<feature type="domain" description="Histidine kinase" evidence="17">
    <location>
        <begin position="347"/>
        <end position="440"/>
    </location>
</feature>
<dbReference type="InterPro" id="IPR003594">
    <property type="entry name" value="HATPase_dom"/>
</dbReference>
<evidence type="ECO:0000256" key="6">
    <source>
        <dbReference type="ARBA" id="ARBA00022485"/>
    </source>
</evidence>
<comment type="caution">
    <text evidence="18">The sequence shown here is derived from an EMBL/GenBank/DDBJ whole genome shotgun (WGS) entry which is preliminary data.</text>
</comment>
<dbReference type="GO" id="GO:0046872">
    <property type="term" value="F:metal ion binding"/>
    <property type="evidence" value="ECO:0007669"/>
    <property type="project" value="UniProtKB-KW"/>
</dbReference>
<accession>A0A4R6S7L0</accession>
<dbReference type="GO" id="GO:0005737">
    <property type="term" value="C:cytoplasm"/>
    <property type="evidence" value="ECO:0007669"/>
    <property type="project" value="UniProtKB-SubCell"/>
</dbReference>
<evidence type="ECO:0000256" key="4">
    <source>
        <dbReference type="ARBA" id="ARBA00012438"/>
    </source>
</evidence>
<evidence type="ECO:0000313" key="19">
    <source>
        <dbReference type="Proteomes" id="UP000295601"/>
    </source>
</evidence>
<evidence type="ECO:0000256" key="10">
    <source>
        <dbReference type="ARBA" id="ARBA00022777"/>
    </source>
</evidence>
<evidence type="ECO:0000259" key="17">
    <source>
        <dbReference type="PROSITE" id="PS50109"/>
    </source>
</evidence>
<evidence type="ECO:0000256" key="3">
    <source>
        <dbReference type="ARBA" id="ARBA00004496"/>
    </source>
</evidence>
<feature type="transmembrane region" description="Helical" evidence="16">
    <location>
        <begin position="147"/>
        <end position="166"/>
    </location>
</feature>
<gene>
    <name evidence="18" type="ORF">EDF62_0033</name>
</gene>
<dbReference type="GO" id="GO:0046983">
    <property type="term" value="F:protein dimerization activity"/>
    <property type="evidence" value="ECO:0007669"/>
    <property type="project" value="InterPro"/>
</dbReference>
<keyword evidence="8" id="KW-0808">Transferase</keyword>
<evidence type="ECO:0000256" key="12">
    <source>
        <dbReference type="ARBA" id="ARBA00023012"/>
    </source>
</evidence>
<proteinExistence type="predicted"/>
<keyword evidence="11" id="KW-0408">Iron</keyword>
<dbReference type="InterPro" id="IPR011712">
    <property type="entry name" value="Sig_transdc_His_kin_sub3_dim/P"/>
</dbReference>
<evidence type="ECO:0000256" key="5">
    <source>
        <dbReference type="ARBA" id="ARBA00017322"/>
    </source>
</evidence>
<evidence type="ECO:0000256" key="7">
    <source>
        <dbReference type="ARBA" id="ARBA00022490"/>
    </source>
</evidence>
<comment type="cofactor">
    <cofactor evidence="2">
        <name>[4Fe-4S] cluster</name>
        <dbReference type="ChEBI" id="CHEBI:49883"/>
    </cofactor>
</comment>
<dbReference type="EMBL" id="SNYA01000001">
    <property type="protein sequence ID" value="TDP95354.1"/>
    <property type="molecule type" value="Genomic_DNA"/>
</dbReference>
<evidence type="ECO:0000256" key="15">
    <source>
        <dbReference type="ARBA" id="ARBA00030800"/>
    </source>
</evidence>
<keyword evidence="7" id="KW-0963">Cytoplasm</keyword>
<keyword evidence="10 18" id="KW-0418">Kinase</keyword>
<keyword evidence="13" id="KW-0411">Iron-sulfur</keyword>
<dbReference type="GO" id="GO:0051539">
    <property type="term" value="F:4 iron, 4 sulfur cluster binding"/>
    <property type="evidence" value="ECO:0007669"/>
    <property type="project" value="UniProtKB-KW"/>
</dbReference>
<feature type="transmembrane region" description="Helical" evidence="16">
    <location>
        <begin position="47"/>
        <end position="68"/>
    </location>
</feature>
<dbReference type="PANTHER" id="PTHR24421">
    <property type="entry name" value="NITRATE/NITRITE SENSOR PROTEIN NARX-RELATED"/>
    <property type="match status" value="1"/>
</dbReference>
<evidence type="ECO:0000256" key="8">
    <source>
        <dbReference type="ARBA" id="ARBA00022679"/>
    </source>
</evidence>
<dbReference type="Pfam" id="PF07730">
    <property type="entry name" value="HisKA_3"/>
    <property type="match status" value="1"/>
</dbReference>
<dbReference type="SMART" id="SM00387">
    <property type="entry name" value="HATPase_c"/>
    <property type="match status" value="1"/>
</dbReference>
<dbReference type="SUPFAM" id="SSF55874">
    <property type="entry name" value="ATPase domain of HSP90 chaperone/DNA topoisomerase II/histidine kinase"/>
    <property type="match status" value="1"/>
</dbReference>
<comment type="catalytic activity">
    <reaction evidence="1">
        <text>ATP + protein L-histidine = ADP + protein N-phospho-L-histidine.</text>
        <dbReference type="EC" id="2.7.13.3"/>
    </reaction>
</comment>
<keyword evidence="6" id="KW-0004">4Fe-4S</keyword>
<dbReference type="PRINTS" id="PR00344">
    <property type="entry name" value="BCTRLSENSOR"/>
</dbReference>
<sequence length="450" mass="50008">MWREEAPGYRGQTLRAERLVSSEPPASSPMQNRESFSYSYLARRTKFLLFLFFLTGWLHGVVHALVWIETLVSPWWWIVAAVAVLLMYLITVQYLDRAAHRSPVRDKRVFFCSMLAASCVITILTDYGFVFLIAPAVLLLLLETPRWIALTLGTLMLSLATALYWPYYDWKPQSFVPLVYGIGLIVTIFVADAAIMSIRVSRDRLTRALQDLTLSRKQFEEIGARPSIALERNRLSSEIHDSFTQNSLALSMLLARLGLEANDGVRQEILNECENLAERNLLEARRLVRSLGSEETVALRVLSLNEDIEALRIEYSHRSELLGTPMQWVFQQMSPVQATDGATANLLLRAAHIFLANALHHSHADIVRIALSGAGGGLLLSVCDDGTGVDESLRATERIESTGLGLTLLHDRLTADGGSLDMTSEPGQGTCVSAWLPSNSEGISHGSKPD</sequence>
<dbReference type="Proteomes" id="UP000295601">
    <property type="component" value="Unassembled WGS sequence"/>
</dbReference>
<dbReference type="InterPro" id="IPR005467">
    <property type="entry name" value="His_kinase_dom"/>
</dbReference>
<evidence type="ECO:0000256" key="13">
    <source>
        <dbReference type="ARBA" id="ARBA00023014"/>
    </source>
</evidence>
<evidence type="ECO:0000313" key="18">
    <source>
        <dbReference type="EMBL" id="TDP95354.1"/>
    </source>
</evidence>
<organism evidence="18 19">
    <name type="scientific">Leucobacter luti</name>
    <dbReference type="NCBI Taxonomy" id="340320"/>
    <lineage>
        <taxon>Bacteria</taxon>
        <taxon>Bacillati</taxon>
        <taxon>Actinomycetota</taxon>
        <taxon>Actinomycetes</taxon>
        <taxon>Micrococcales</taxon>
        <taxon>Microbacteriaceae</taxon>
        <taxon>Leucobacter</taxon>
    </lineage>
</organism>
<keyword evidence="16" id="KW-0472">Membrane</keyword>
<dbReference type="AlphaFoldDB" id="A0A4R6S7L0"/>
<evidence type="ECO:0000256" key="14">
    <source>
        <dbReference type="ARBA" id="ARBA00024827"/>
    </source>
</evidence>
<keyword evidence="9" id="KW-0479">Metal-binding</keyword>
<comment type="subcellular location">
    <subcellularLocation>
        <location evidence="3">Cytoplasm</location>
    </subcellularLocation>
</comment>
<keyword evidence="16" id="KW-0812">Transmembrane</keyword>
<comment type="function">
    <text evidence="14">Member of the two-component regulatory system NreB/NreC involved in the control of dissimilatory nitrate/nitrite reduction in response to oxygen. NreB functions as a direct oxygen sensor histidine kinase which is autophosphorylated, in the absence of oxygen, probably at the conserved histidine residue, and transfers its phosphate group probably to a conserved aspartate residue of NreC. NreB/NreC activates the expression of the nitrate (narGHJI) and nitrite (nir) reductase operons, as well as the putative nitrate transporter gene narT.</text>
</comment>
<dbReference type="EC" id="2.7.13.3" evidence="4"/>
<reference evidence="18 19" key="1">
    <citation type="submission" date="2019-03" db="EMBL/GenBank/DDBJ databases">
        <title>Genomic analyses of the natural microbiome of Caenorhabditis elegans.</title>
        <authorList>
            <person name="Samuel B."/>
        </authorList>
    </citation>
    <scope>NUCLEOTIDE SEQUENCE [LARGE SCALE GENOMIC DNA]</scope>
    <source>
        <strain evidence="18 19">JUb18</strain>
    </source>
</reference>
<dbReference type="InterPro" id="IPR050482">
    <property type="entry name" value="Sensor_HK_TwoCompSys"/>
</dbReference>
<dbReference type="InterPro" id="IPR004358">
    <property type="entry name" value="Sig_transdc_His_kin-like_C"/>
</dbReference>
<feature type="transmembrane region" description="Helical" evidence="16">
    <location>
        <begin position="178"/>
        <end position="198"/>
    </location>
</feature>
<evidence type="ECO:0000256" key="9">
    <source>
        <dbReference type="ARBA" id="ARBA00022723"/>
    </source>
</evidence>
<dbReference type="InterPro" id="IPR036890">
    <property type="entry name" value="HATPase_C_sf"/>
</dbReference>
<keyword evidence="19" id="KW-1185">Reference proteome</keyword>
<feature type="transmembrane region" description="Helical" evidence="16">
    <location>
        <begin position="115"/>
        <end position="141"/>
    </location>
</feature>
<dbReference type="PROSITE" id="PS50109">
    <property type="entry name" value="HIS_KIN"/>
    <property type="match status" value="1"/>
</dbReference>
<dbReference type="Gene3D" id="3.30.565.10">
    <property type="entry name" value="Histidine kinase-like ATPase, C-terminal domain"/>
    <property type="match status" value="1"/>
</dbReference>
<evidence type="ECO:0000256" key="1">
    <source>
        <dbReference type="ARBA" id="ARBA00000085"/>
    </source>
</evidence>
<protein>
    <recommendedName>
        <fullName evidence="5">Oxygen sensor histidine kinase NreB</fullName>
        <ecNumber evidence="4">2.7.13.3</ecNumber>
    </recommendedName>
    <alternativeName>
        <fullName evidence="15">Nitrogen regulation protein B</fullName>
    </alternativeName>
</protein>
<keyword evidence="16" id="KW-1133">Transmembrane helix</keyword>
<evidence type="ECO:0000256" key="11">
    <source>
        <dbReference type="ARBA" id="ARBA00023004"/>
    </source>
</evidence>
<keyword evidence="12" id="KW-0902">Two-component regulatory system</keyword>
<dbReference type="Pfam" id="PF02518">
    <property type="entry name" value="HATPase_c"/>
    <property type="match status" value="1"/>
</dbReference>
<dbReference type="GO" id="GO:0000155">
    <property type="term" value="F:phosphorelay sensor kinase activity"/>
    <property type="evidence" value="ECO:0007669"/>
    <property type="project" value="InterPro"/>
</dbReference>
<evidence type="ECO:0000256" key="16">
    <source>
        <dbReference type="SAM" id="Phobius"/>
    </source>
</evidence>
<dbReference type="GO" id="GO:0016020">
    <property type="term" value="C:membrane"/>
    <property type="evidence" value="ECO:0007669"/>
    <property type="project" value="InterPro"/>
</dbReference>
<evidence type="ECO:0000256" key="2">
    <source>
        <dbReference type="ARBA" id="ARBA00001966"/>
    </source>
</evidence>
<feature type="transmembrane region" description="Helical" evidence="16">
    <location>
        <begin position="74"/>
        <end position="95"/>
    </location>
</feature>